<reference evidence="2 3" key="1">
    <citation type="submission" date="2016-11" db="EMBL/GenBank/DDBJ databases">
        <authorList>
            <person name="Jaros S."/>
            <person name="Januszkiewicz K."/>
            <person name="Wedrychowicz H."/>
        </authorList>
    </citation>
    <scope>NUCLEOTIDE SEQUENCE [LARGE SCALE GENOMIC DNA]</scope>
    <source>
        <strain evidence="2 3">DSM 15929</strain>
    </source>
</reference>
<dbReference type="OrthoDB" id="9810615at2"/>
<protein>
    <submittedName>
        <fullName evidence="2">Methyltransferase domain-containing protein</fullName>
    </submittedName>
</protein>
<dbReference type="InterPro" id="IPR041698">
    <property type="entry name" value="Methyltransf_25"/>
</dbReference>
<organism evidence="2 3">
    <name type="scientific">Anaerocolumna jejuensis DSM 15929</name>
    <dbReference type="NCBI Taxonomy" id="1121322"/>
    <lineage>
        <taxon>Bacteria</taxon>
        <taxon>Bacillati</taxon>
        <taxon>Bacillota</taxon>
        <taxon>Clostridia</taxon>
        <taxon>Lachnospirales</taxon>
        <taxon>Lachnospiraceae</taxon>
        <taxon>Anaerocolumna</taxon>
    </lineage>
</organism>
<name>A0A1M6YJC2_9FIRM</name>
<proteinExistence type="predicted"/>
<dbReference type="AlphaFoldDB" id="A0A1M6YJC2"/>
<keyword evidence="2" id="KW-0808">Transferase</keyword>
<dbReference type="CDD" id="cd02440">
    <property type="entry name" value="AdoMet_MTases"/>
    <property type="match status" value="1"/>
</dbReference>
<accession>A0A1M6YJC2</accession>
<dbReference type="GO" id="GO:0008168">
    <property type="term" value="F:methyltransferase activity"/>
    <property type="evidence" value="ECO:0007669"/>
    <property type="project" value="UniProtKB-KW"/>
</dbReference>
<dbReference type="SUPFAM" id="SSF53335">
    <property type="entry name" value="S-adenosyl-L-methionine-dependent methyltransferases"/>
    <property type="match status" value="1"/>
</dbReference>
<feature type="domain" description="Methyltransferase" evidence="1">
    <location>
        <begin position="50"/>
        <end position="145"/>
    </location>
</feature>
<keyword evidence="2" id="KW-0489">Methyltransferase</keyword>
<dbReference type="Pfam" id="PF13649">
    <property type="entry name" value="Methyltransf_25"/>
    <property type="match status" value="1"/>
</dbReference>
<evidence type="ECO:0000259" key="1">
    <source>
        <dbReference type="Pfam" id="PF13649"/>
    </source>
</evidence>
<evidence type="ECO:0000313" key="3">
    <source>
        <dbReference type="Proteomes" id="UP000184386"/>
    </source>
</evidence>
<dbReference type="GO" id="GO:0032259">
    <property type="term" value="P:methylation"/>
    <property type="evidence" value="ECO:0007669"/>
    <property type="project" value="UniProtKB-KW"/>
</dbReference>
<dbReference type="RefSeq" id="WP_073279028.1">
    <property type="nucleotide sequence ID" value="NZ_FRAC01000025.1"/>
</dbReference>
<evidence type="ECO:0000313" key="2">
    <source>
        <dbReference type="EMBL" id="SHL18119.1"/>
    </source>
</evidence>
<dbReference type="Gene3D" id="3.40.50.150">
    <property type="entry name" value="Vaccinia Virus protein VP39"/>
    <property type="match status" value="1"/>
</dbReference>
<gene>
    <name evidence="2" type="ORF">SAMN02745136_04289</name>
</gene>
<dbReference type="STRING" id="1121322.SAMN02745136_04289"/>
<sequence>MDTVNYVEEYYNNYDEEGRLLRRYGQVEYITTMTYIHKFLPESGRENCRILEVGAGTGRYSIALAQEGYAVDSVELVEHNLTILKSKITADYNITARQGNALDLSAYGDETFDMTLILGPMYHLYTEEDKRRALKEAIRVTKPGGHILAAYCMNDATILQYCFGENKLGECMQKNMLTEDFHCISKPEDLFELVRTEDIISLTEGMGVTRINLVASDGAANYMRDIIDGMDEEVYKEFIRYHLSVCERQDLIGATNHSLDILKKE</sequence>
<dbReference type="EMBL" id="FRAC01000025">
    <property type="protein sequence ID" value="SHL18119.1"/>
    <property type="molecule type" value="Genomic_DNA"/>
</dbReference>
<dbReference type="InterPro" id="IPR029063">
    <property type="entry name" value="SAM-dependent_MTases_sf"/>
</dbReference>
<dbReference type="Proteomes" id="UP000184386">
    <property type="component" value="Unassembled WGS sequence"/>
</dbReference>
<keyword evidence="3" id="KW-1185">Reference proteome</keyword>